<dbReference type="GO" id="GO:0010468">
    <property type="term" value="P:regulation of gene expression"/>
    <property type="evidence" value="ECO:0007669"/>
    <property type="project" value="UniProtKB-ARBA"/>
</dbReference>
<dbReference type="AlphaFoldDB" id="A0A443Q711"/>
<keyword evidence="3" id="KW-0804">Transcription</keyword>
<dbReference type="Proteomes" id="UP000285301">
    <property type="component" value="Unassembled WGS sequence"/>
</dbReference>
<feature type="domain" description="NR LBD" evidence="5">
    <location>
        <begin position="74"/>
        <end position="295"/>
    </location>
</feature>
<dbReference type="PRINTS" id="PR00398">
    <property type="entry name" value="STRDHORMONER"/>
</dbReference>
<keyword evidence="4" id="KW-0675">Receptor</keyword>
<keyword evidence="7" id="KW-1185">Reference proteome</keyword>
<dbReference type="PROSITE" id="PS51843">
    <property type="entry name" value="NR_LBD"/>
    <property type="match status" value="1"/>
</dbReference>
<dbReference type="PANTHER" id="PTHR45805">
    <property type="entry name" value="NUCLEAR HORMONE RECEPTOR HR3-RELATED"/>
    <property type="match status" value="1"/>
</dbReference>
<dbReference type="SUPFAM" id="SSF48508">
    <property type="entry name" value="Nuclear receptor ligand-binding domain"/>
    <property type="match status" value="1"/>
</dbReference>
<dbReference type="GO" id="GO:0005634">
    <property type="term" value="C:nucleus"/>
    <property type="evidence" value="ECO:0007669"/>
    <property type="project" value="UniProtKB-SubCell"/>
</dbReference>
<dbReference type="PANTHER" id="PTHR45805:SF10">
    <property type="entry name" value="ECDYSONE-INDUCED PROTEIN 78C"/>
    <property type="match status" value="1"/>
</dbReference>
<evidence type="ECO:0000313" key="6">
    <source>
        <dbReference type="EMBL" id="RWR98803.1"/>
    </source>
</evidence>
<dbReference type="InterPro" id="IPR000536">
    <property type="entry name" value="Nucl_hrmn_rcpt_lig-bd"/>
</dbReference>
<keyword evidence="2" id="KW-0805">Transcription regulation</keyword>
<dbReference type="EMBL" id="NCKU01018769">
    <property type="protein sequence ID" value="RWR98803.1"/>
    <property type="molecule type" value="Genomic_DNA"/>
</dbReference>
<gene>
    <name evidence="6" type="ORF">B4U79_08770</name>
</gene>
<comment type="subcellular location">
    <subcellularLocation>
        <location evidence="1">Nucleus</location>
    </subcellularLocation>
</comment>
<evidence type="ECO:0000259" key="5">
    <source>
        <dbReference type="PROSITE" id="PS51843"/>
    </source>
</evidence>
<evidence type="ECO:0000256" key="3">
    <source>
        <dbReference type="ARBA" id="ARBA00023163"/>
    </source>
</evidence>
<dbReference type="Pfam" id="PF00104">
    <property type="entry name" value="Hormone_recep"/>
    <property type="match status" value="1"/>
</dbReference>
<protein>
    <submittedName>
        <fullName evidence="6">Ecdysone-induced protein 78C-like protein</fullName>
    </submittedName>
</protein>
<dbReference type="STRING" id="1965070.A0A443Q711"/>
<dbReference type="OrthoDB" id="6191532at2759"/>
<comment type="caution">
    <text evidence="6">The sequence shown here is derived from an EMBL/GenBank/DDBJ whole genome shotgun (WGS) entry which is preliminary data.</text>
</comment>
<evidence type="ECO:0000256" key="2">
    <source>
        <dbReference type="ARBA" id="ARBA00023015"/>
    </source>
</evidence>
<dbReference type="InterPro" id="IPR035500">
    <property type="entry name" value="NHR-like_dom_sf"/>
</dbReference>
<sequence>MKYLEVRRKSNKEQLEVLESEQSDFFSVQSYQIKRKKEKEEEWAGYEFLLTITNAHYTICDYIAMKTMKIMLHPAISIKEVSRECSSKQADAVSSDQQKHSIFECFLGFFAKNISSIVKFAKQIPGFLEFSLQDQRILLKSNYFGIWMLYMSRTIKLLPKSLTFSDGSYFTKQQLEIMYDFEMVCLLFESISLLTRLRLNDDEFGLFSALLLFKPDKADIIDEDAAKMYYMKLCKALEIQIKINHGDKYDKFTRLMNGIHQLQILHTKHDEIIQKFGRNKEESSKYEAIIKESFE</sequence>
<dbReference type="Gene3D" id="1.10.565.10">
    <property type="entry name" value="Retinoid X Receptor"/>
    <property type="match status" value="1"/>
</dbReference>
<reference evidence="6 7" key="1">
    <citation type="journal article" date="2018" name="Gigascience">
        <title>Genomes of trombidid mites reveal novel predicted allergens and laterally-transferred genes associated with secondary metabolism.</title>
        <authorList>
            <person name="Dong X."/>
            <person name="Chaisiri K."/>
            <person name="Xia D."/>
            <person name="Armstrong S.D."/>
            <person name="Fang Y."/>
            <person name="Donnelly M.J."/>
            <person name="Kadowaki T."/>
            <person name="McGarry J.W."/>
            <person name="Darby A.C."/>
            <person name="Makepeace B.L."/>
        </authorList>
    </citation>
    <scope>NUCLEOTIDE SEQUENCE [LARGE SCALE GENOMIC DNA]</scope>
    <source>
        <strain evidence="6">UoL-WK</strain>
    </source>
</reference>
<evidence type="ECO:0000256" key="4">
    <source>
        <dbReference type="ARBA" id="ARBA00023170"/>
    </source>
</evidence>
<proteinExistence type="predicted"/>
<evidence type="ECO:0000256" key="1">
    <source>
        <dbReference type="ARBA" id="ARBA00004123"/>
    </source>
</evidence>
<accession>A0A443Q711</accession>
<name>A0A443Q711_9ACAR</name>
<dbReference type="SMART" id="SM00430">
    <property type="entry name" value="HOLI"/>
    <property type="match status" value="1"/>
</dbReference>
<evidence type="ECO:0000313" key="7">
    <source>
        <dbReference type="Proteomes" id="UP000285301"/>
    </source>
</evidence>
<organism evidence="6 7">
    <name type="scientific">Dinothrombium tinctorium</name>
    <dbReference type="NCBI Taxonomy" id="1965070"/>
    <lineage>
        <taxon>Eukaryota</taxon>
        <taxon>Metazoa</taxon>
        <taxon>Ecdysozoa</taxon>
        <taxon>Arthropoda</taxon>
        <taxon>Chelicerata</taxon>
        <taxon>Arachnida</taxon>
        <taxon>Acari</taxon>
        <taxon>Acariformes</taxon>
        <taxon>Trombidiformes</taxon>
        <taxon>Prostigmata</taxon>
        <taxon>Anystina</taxon>
        <taxon>Parasitengona</taxon>
        <taxon>Trombidioidea</taxon>
        <taxon>Trombidiidae</taxon>
        <taxon>Dinothrombium</taxon>
    </lineage>
</organism>
<dbReference type="InterPro" id="IPR001723">
    <property type="entry name" value="Nuclear_hrmn_rcpt"/>
</dbReference>